<evidence type="ECO:0000256" key="3">
    <source>
        <dbReference type="SAM" id="SignalP"/>
    </source>
</evidence>
<name>A0A8J4V4B6_9MYCE</name>
<dbReference type="PANTHER" id="PTHR31318:SF2">
    <property type="entry name" value="PECTIN LYASE-LIKE FAMILY PROTEIN-RELATED"/>
    <property type="match status" value="1"/>
</dbReference>
<comment type="caution">
    <text evidence="4">The sequence shown here is derived from an EMBL/GenBank/DDBJ whole genome shotgun (WGS) entry which is preliminary data.</text>
</comment>
<dbReference type="InterPro" id="IPR012334">
    <property type="entry name" value="Pectin_lyas_fold"/>
</dbReference>
<feature type="region of interest" description="Disordered" evidence="1">
    <location>
        <begin position="469"/>
        <end position="492"/>
    </location>
</feature>
<keyword evidence="2" id="KW-1133">Transmembrane helix</keyword>
<evidence type="ECO:0008006" key="6">
    <source>
        <dbReference type="Google" id="ProtNLM"/>
    </source>
</evidence>
<dbReference type="Gene3D" id="2.160.20.10">
    <property type="entry name" value="Single-stranded right-handed beta-helix, Pectin lyase-like"/>
    <property type="match status" value="1"/>
</dbReference>
<keyword evidence="3" id="KW-0732">Signal</keyword>
<sequence>MISSIYTFLVALVLLNHSCVRVCGDSSSGSAGSGVDFYVDVHSTYQNDTLCGASAETACTSIFAAYSSFLKSGGGADLNIGIASGVYIVDTDEGIDIHNGIRVTIKPFPSSLMDTGTGVSISSVDAINSLFTISSNSSLGVFGITFQDMGNIVSSSSSSSTDEPISTTVAFNNCTFTNNTNIISTSAAMITLRNCTFVNNNNNQDIQSTLINTLESIVVIDNCVFGHNGGDQILLLSNHSHTTISNSLFDANTASQSLIQIYGLNFTFINSVFQHNSSPSPILISKRTLNSFHTPANATIISSQFISNFDIIYQSPFLVISSDLYIVSSLFRNNIGGKSGVLDGIDSNIVIYQSQFINNYGGYGFSQLGTSLTIRDSSFKNSNWMFTLKSLLSIQDTFTIITNSNFTIDNYVLIDCINSSITLTGLNNFYYSSNDKHIDSPFNCSGVCNIANHESNQYQCPNPPPSPHPITLSPYSSSNSESLTTTSNNNNSNYNPRPTKVIDLLIILLIICCVLLTIVIIIFITCMIKVCRENRNYKKLEEQENLIQQQYMHTSDTE</sequence>
<keyword evidence="2" id="KW-0472">Membrane</keyword>
<evidence type="ECO:0000313" key="5">
    <source>
        <dbReference type="Proteomes" id="UP000695562"/>
    </source>
</evidence>
<protein>
    <recommendedName>
        <fullName evidence="6">Right handed beta helix domain-containing protein</fullName>
    </recommendedName>
</protein>
<feature type="chain" id="PRO_5035224847" description="Right handed beta helix domain-containing protein" evidence="3">
    <location>
        <begin position="25"/>
        <end position="558"/>
    </location>
</feature>
<evidence type="ECO:0000256" key="2">
    <source>
        <dbReference type="SAM" id="Phobius"/>
    </source>
</evidence>
<evidence type="ECO:0000256" key="1">
    <source>
        <dbReference type="SAM" id="MobiDB-lite"/>
    </source>
</evidence>
<dbReference type="InterPro" id="IPR011050">
    <property type="entry name" value="Pectin_lyase_fold/virulence"/>
</dbReference>
<dbReference type="AlphaFoldDB" id="A0A8J4V4B6"/>
<reference evidence="4" key="1">
    <citation type="submission" date="2020-01" db="EMBL/GenBank/DDBJ databases">
        <title>Development of genomics and gene disruption for Polysphondylium violaceum indicates a role for the polyketide synthase stlB in stalk morphogenesis.</title>
        <authorList>
            <person name="Narita B."/>
            <person name="Kawabe Y."/>
            <person name="Kin K."/>
            <person name="Saito T."/>
            <person name="Gibbs R."/>
            <person name="Kuspa A."/>
            <person name="Muzny D."/>
            <person name="Queller D."/>
            <person name="Richards S."/>
            <person name="Strassman J."/>
            <person name="Sucgang R."/>
            <person name="Worley K."/>
            <person name="Schaap P."/>
        </authorList>
    </citation>
    <scope>NUCLEOTIDE SEQUENCE</scope>
    <source>
        <strain evidence="4">QSvi11</strain>
    </source>
</reference>
<organism evidence="4 5">
    <name type="scientific">Polysphondylium violaceum</name>
    <dbReference type="NCBI Taxonomy" id="133409"/>
    <lineage>
        <taxon>Eukaryota</taxon>
        <taxon>Amoebozoa</taxon>
        <taxon>Evosea</taxon>
        <taxon>Eumycetozoa</taxon>
        <taxon>Dictyostelia</taxon>
        <taxon>Dictyosteliales</taxon>
        <taxon>Dictyosteliaceae</taxon>
        <taxon>Polysphondylium</taxon>
    </lineage>
</organism>
<accession>A0A8J4V4B6</accession>
<keyword evidence="5" id="KW-1185">Reference proteome</keyword>
<dbReference type="Proteomes" id="UP000695562">
    <property type="component" value="Unassembled WGS sequence"/>
</dbReference>
<keyword evidence="2" id="KW-0812">Transmembrane</keyword>
<proteinExistence type="predicted"/>
<dbReference type="PANTHER" id="PTHR31318">
    <property type="entry name" value="EXPRESSED PROTEIN-RELATED"/>
    <property type="match status" value="1"/>
</dbReference>
<dbReference type="EMBL" id="AJWJ01000207">
    <property type="protein sequence ID" value="KAF2073382.1"/>
    <property type="molecule type" value="Genomic_DNA"/>
</dbReference>
<dbReference type="SUPFAM" id="SSF51126">
    <property type="entry name" value="Pectin lyase-like"/>
    <property type="match status" value="1"/>
</dbReference>
<feature type="transmembrane region" description="Helical" evidence="2">
    <location>
        <begin position="504"/>
        <end position="528"/>
    </location>
</feature>
<feature type="signal peptide" evidence="3">
    <location>
        <begin position="1"/>
        <end position="24"/>
    </location>
</feature>
<gene>
    <name evidence="4" type="ORF">CYY_005295</name>
</gene>
<evidence type="ECO:0000313" key="4">
    <source>
        <dbReference type="EMBL" id="KAF2073382.1"/>
    </source>
</evidence>